<dbReference type="Proteomes" id="UP000710849">
    <property type="component" value="Unassembled WGS sequence"/>
</dbReference>
<dbReference type="PROSITE" id="PS50850">
    <property type="entry name" value="MFS"/>
    <property type="match status" value="1"/>
</dbReference>
<dbReference type="GeneID" id="62147046"/>
<dbReference type="PANTHER" id="PTHR23501">
    <property type="entry name" value="MAJOR FACILITATOR SUPERFAMILY"/>
    <property type="match status" value="1"/>
</dbReference>
<feature type="transmembrane region" description="Helical" evidence="6">
    <location>
        <begin position="461"/>
        <end position="482"/>
    </location>
</feature>
<keyword evidence="3 6" id="KW-1133">Transmembrane helix</keyword>
<dbReference type="InterPro" id="IPR005829">
    <property type="entry name" value="Sugar_transporter_CS"/>
</dbReference>
<feature type="transmembrane region" description="Helical" evidence="6">
    <location>
        <begin position="531"/>
        <end position="550"/>
    </location>
</feature>
<organism evidence="8 9">
    <name type="scientific">Botrytis byssoidea</name>
    <dbReference type="NCBI Taxonomy" id="139641"/>
    <lineage>
        <taxon>Eukaryota</taxon>
        <taxon>Fungi</taxon>
        <taxon>Dikarya</taxon>
        <taxon>Ascomycota</taxon>
        <taxon>Pezizomycotina</taxon>
        <taxon>Leotiomycetes</taxon>
        <taxon>Helotiales</taxon>
        <taxon>Sclerotiniaceae</taxon>
        <taxon>Botrytis</taxon>
    </lineage>
</organism>
<dbReference type="InterPro" id="IPR020846">
    <property type="entry name" value="MFS_dom"/>
</dbReference>
<dbReference type="GO" id="GO:0015174">
    <property type="term" value="F:basic amino acid transmembrane transporter activity"/>
    <property type="evidence" value="ECO:0007669"/>
    <property type="project" value="TreeGrafter"/>
</dbReference>
<feature type="transmembrane region" description="Helical" evidence="6">
    <location>
        <begin position="172"/>
        <end position="196"/>
    </location>
</feature>
<dbReference type="AlphaFoldDB" id="A0A9P5IT70"/>
<evidence type="ECO:0000256" key="6">
    <source>
        <dbReference type="SAM" id="Phobius"/>
    </source>
</evidence>
<feature type="transmembrane region" description="Helical" evidence="6">
    <location>
        <begin position="143"/>
        <end position="160"/>
    </location>
</feature>
<dbReference type="GO" id="GO:0000329">
    <property type="term" value="C:fungal-type vacuole membrane"/>
    <property type="evidence" value="ECO:0007669"/>
    <property type="project" value="TreeGrafter"/>
</dbReference>
<feature type="region of interest" description="Disordered" evidence="5">
    <location>
        <begin position="1"/>
        <end position="30"/>
    </location>
</feature>
<evidence type="ECO:0000256" key="3">
    <source>
        <dbReference type="ARBA" id="ARBA00022989"/>
    </source>
</evidence>
<keyword evidence="9" id="KW-1185">Reference proteome</keyword>
<feature type="compositionally biased region" description="Basic and acidic residues" evidence="5">
    <location>
        <begin position="1"/>
        <end position="14"/>
    </location>
</feature>
<evidence type="ECO:0000313" key="8">
    <source>
        <dbReference type="EMBL" id="KAF7949948.1"/>
    </source>
</evidence>
<feature type="transmembrane region" description="Helical" evidence="6">
    <location>
        <begin position="293"/>
        <end position="312"/>
    </location>
</feature>
<dbReference type="PROSITE" id="PS00216">
    <property type="entry name" value="SUGAR_TRANSPORT_1"/>
    <property type="match status" value="1"/>
</dbReference>
<evidence type="ECO:0000259" key="7">
    <source>
        <dbReference type="PROSITE" id="PS50850"/>
    </source>
</evidence>
<proteinExistence type="predicted"/>
<evidence type="ECO:0000256" key="1">
    <source>
        <dbReference type="ARBA" id="ARBA00004141"/>
    </source>
</evidence>
<feature type="transmembrane region" description="Helical" evidence="6">
    <location>
        <begin position="396"/>
        <end position="416"/>
    </location>
</feature>
<evidence type="ECO:0000313" key="9">
    <source>
        <dbReference type="Proteomes" id="UP000710849"/>
    </source>
</evidence>
<reference evidence="8 9" key="1">
    <citation type="journal article" date="2020" name="Genome Biol. Evol.">
        <title>Comparative genomics of Sclerotiniaceae.</title>
        <authorList>
            <person name="Valero Jimenez C.A."/>
            <person name="Steentjes M."/>
            <person name="Scholten O.E."/>
            <person name="Van Kan J.A.L."/>
        </authorList>
    </citation>
    <scope>NUCLEOTIDE SEQUENCE [LARGE SCALE GENOMIC DNA]</scope>
    <source>
        <strain evidence="8 9">MUCL 94</strain>
    </source>
</reference>
<dbReference type="SUPFAM" id="SSF103473">
    <property type="entry name" value="MFS general substrate transporter"/>
    <property type="match status" value="1"/>
</dbReference>
<feature type="transmembrane region" description="Helical" evidence="6">
    <location>
        <begin position="75"/>
        <end position="101"/>
    </location>
</feature>
<evidence type="ECO:0000256" key="2">
    <source>
        <dbReference type="ARBA" id="ARBA00022692"/>
    </source>
</evidence>
<feature type="transmembrane region" description="Helical" evidence="6">
    <location>
        <begin position="333"/>
        <end position="355"/>
    </location>
</feature>
<keyword evidence="4 6" id="KW-0472">Membrane</keyword>
<feature type="transmembrane region" description="Helical" evidence="6">
    <location>
        <begin position="367"/>
        <end position="389"/>
    </location>
</feature>
<protein>
    <recommendedName>
        <fullName evidence="7">Major facilitator superfamily (MFS) profile domain-containing protein</fullName>
    </recommendedName>
</protein>
<feature type="transmembrane region" description="Helical" evidence="6">
    <location>
        <begin position="428"/>
        <end position="449"/>
    </location>
</feature>
<dbReference type="InterPro" id="IPR011701">
    <property type="entry name" value="MFS"/>
</dbReference>
<feature type="transmembrane region" description="Helical" evidence="6">
    <location>
        <begin position="229"/>
        <end position="248"/>
    </location>
</feature>
<evidence type="ECO:0000256" key="4">
    <source>
        <dbReference type="ARBA" id="ARBA00023136"/>
    </source>
</evidence>
<feature type="domain" description="Major facilitator superfamily (MFS) profile" evidence="7">
    <location>
        <begin position="78"/>
        <end position="555"/>
    </location>
</feature>
<feature type="compositionally biased region" description="Polar residues" evidence="5">
    <location>
        <begin position="15"/>
        <end position="30"/>
    </location>
</feature>
<evidence type="ECO:0000256" key="5">
    <source>
        <dbReference type="SAM" id="MobiDB-lite"/>
    </source>
</evidence>
<dbReference type="InterPro" id="IPR036259">
    <property type="entry name" value="MFS_trans_sf"/>
</dbReference>
<sequence length="563" mass="59306">MALHERDTVPRDDSSQASSKDAGSIKSYSETDSLLSPVTAASTPNYKSTATFPDVESAQNDQVQDETTGKVTKSAAIIISLLLIGVFISYADGTLVLATYGTIASEFRALGDASWLTTSYSLAMCAVQPLTGKISDIYGRKPVLLISYGFFVIGCVLTGLSQTMWQTVMGRVVAGIGGAGMSVMVSVLIVDLVPLIHVAAWRSYVNVVGTIGRSIGGPSGGLLADTIGWRWSFIGQGPLMLFAIALPIQAKDGPSKLRRIDFVGAFLLTGTIAAFLGSLSLGGQALPWSHPTVLGLLLGSVVLGAIFVGYEVKVAAEPIFPPALAVQRDVATSYAINALQLSAQVGMMYSVPLYFRVTQGSSNTTAGLHLFPAVFGNTTGGLLAGWLITRTGHYKYLLTFSTISSVFSYTMLPTTWHSNHLSLAASLSIFPGGFGLGITAACAFIALTVSVQKREMGMATAGMYLMSSIGMVVGVALCAGVQNSSLGEALAGLELDATIVRQVMEDVGSVKDLPGDIKVQVIDAYVKSLGASHAVSVGLSSLAFLLSLVVRERKIRKMEIRRW</sequence>
<dbReference type="Gene3D" id="1.20.1720.10">
    <property type="entry name" value="Multidrug resistance protein D"/>
    <property type="match status" value="1"/>
</dbReference>
<feature type="transmembrane region" description="Helical" evidence="6">
    <location>
        <begin position="260"/>
        <end position="281"/>
    </location>
</feature>
<dbReference type="RefSeq" id="XP_038735832.1">
    <property type="nucleotide sequence ID" value="XM_038873969.1"/>
</dbReference>
<comment type="caution">
    <text evidence="8">The sequence shown here is derived from an EMBL/GenBank/DDBJ whole genome shotgun (WGS) entry which is preliminary data.</text>
</comment>
<accession>A0A9P5IT70</accession>
<dbReference type="PANTHER" id="PTHR23501:SF33">
    <property type="entry name" value="MAJOR FACILITATOR SUPERFAMILY (MFS) PROFILE DOMAIN-CONTAINING PROTEIN"/>
    <property type="match status" value="1"/>
</dbReference>
<keyword evidence="2 6" id="KW-0812">Transmembrane</keyword>
<dbReference type="Gene3D" id="1.20.1250.20">
    <property type="entry name" value="MFS general substrate transporter like domains"/>
    <property type="match status" value="1"/>
</dbReference>
<gene>
    <name evidence="8" type="ORF">EAE97_003457</name>
</gene>
<name>A0A9P5IT70_9HELO</name>
<comment type="subcellular location">
    <subcellularLocation>
        <location evidence="1">Membrane</location>
        <topology evidence="1">Multi-pass membrane protein</topology>
    </subcellularLocation>
</comment>
<dbReference type="EMBL" id="RCSW01000005">
    <property type="protein sequence ID" value="KAF7949948.1"/>
    <property type="molecule type" value="Genomic_DNA"/>
</dbReference>
<dbReference type="Pfam" id="PF07690">
    <property type="entry name" value="MFS_1"/>
    <property type="match status" value="1"/>
</dbReference>